<comment type="similarity">
    <text evidence="2">Belongs to the beta/gamma-crystallin family.</text>
</comment>
<evidence type="ECO:0000256" key="1">
    <source>
        <dbReference type="ARBA" id="ARBA00003689"/>
    </source>
</evidence>
<feature type="domain" description="Beta/gamma crystallin 'Greek key'" evidence="5">
    <location>
        <begin position="332"/>
        <end position="371"/>
    </location>
</feature>
<proteinExistence type="inferred from homology"/>
<evidence type="ECO:0000313" key="7">
    <source>
        <dbReference type="Proteomes" id="UP000250572"/>
    </source>
</evidence>
<dbReference type="PANTHER" id="PTHR11818">
    <property type="entry name" value="BETA/GAMMA CRYSTALLIN"/>
    <property type="match status" value="1"/>
</dbReference>
<feature type="domain" description="Beta/gamma crystallin 'Greek key'" evidence="5">
    <location>
        <begin position="383"/>
        <end position="429"/>
    </location>
</feature>
<dbReference type="SMART" id="SM00247">
    <property type="entry name" value="XTALbg"/>
    <property type="match status" value="2"/>
</dbReference>
<dbReference type="PANTHER" id="PTHR11818:SF8">
    <property type="entry name" value="BETA-CRYSTALLIN A3"/>
    <property type="match status" value="1"/>
</dbReference>
<reference evidence="6 7" key="1">
    <citation type="journal article" date="2018" name="G3 (Bethesda)">
        <title>A High-Quality Reference Genome for the Invasive Mosquitofish Gambusia affinis Using a Chicago Library.</title>
        <authorList>
            <person name="Hoffberg S.L."/>
            <person name="Troendle N.J."/>
            <person name="Glenn T.C."/>
            <person name="Mahmud O."/>
            <person name="Louha S."/>
            <person name="Chalopin D."/>
            <person name="Bennetzen J.L."/>
            <person name="Mauricio R."/>
        </authorList>
    </citation>
    <scope>NUCLEOTIDE SEQUENCE [LARGE SCALE GENOMIC DNA]</scope>
    <source>
        <strain evidence="6">NE01/NJP1002.9</strain>
        <tissue evidence="6">Muscle</tissue>
    </source>
</reference>
<evidence type="ECO:0000256" key="2">
    <source>
        <dbReference type="ARBA" id="ARBA00009646"/>
    </source>
</evidence>
<evidence type="ECO:0000313" key="6">
    <source>
        <dbReference type="EMBL" id="PWA20316.1"/>
    </source>
</evidence>
<evidence type="ECO:0000256" key="4">
    <source>
        <dbReference type="ARBA" id="ARBA00022737"/>
    </source>
</evidence>
<keyword evidence="7" id="KW-1185">Reference proteome</keyword>
<comment type="caution">
    <text evidence="6">The sequence shown here is derived from an EMBL/GenBank/DDBJ whole genome shotgun (WGS) entry which is preliminary data.</text>
</comment>
<feature type="domain" description="Beta/gamma crystallin 'Greek key'" evidence="5">
    <location>
        <begin position="436"/>
        <end position="477"/>
    </location>
</feature>
<protein>
    <recommendedName>
        <fullName evidence="5">Beta/gamma crystallin 'Greek key' domain-containing protein</fullName>
    </recommendedName>
</protein>
<keyword evidence="3" id="KW-0273">Eye lens protein</keyword>
<keyword evidence="4" id="KW-0677">Repeat</keyword>
<dbReference type="InterPro" id="IPR001064">
    <property type="entry name" value="Beta/gamma_crystallin"/>
</dbReference>
<gene>
    <name evidence="6" type="ORF">CCH79_00003773</name>
</gene>
<dbReference type="GO" id="GO:0002088">
    <property type="term" value="P:lens development in camera-type eye"/>
    <property type="evidence" value="ECO:0007669"/>
    <property type="project" value="TreeGrafter"/>
</dbReference>
<evidence type="ECO:0000256" key="3">
    <source>
        <dbReference type="ARBA" id="ARBA00022613"/>
    </source>
</evidence>
<dbReference type="STRING" id="33528.ENSGAFP00000015084"/>
<dbReference type="SUPFAM" id="SSF49695">
    <property type="entry name" value="gamma-Crystallin-like"/>
    <property type="match status" value="1"/>
</dbReference>
<dbReference type="GO" id="GO:0007601">
    <property type="term" value="P:visual perception"/>
    <property type="evidence" value="ECO:0007669"/>
    <property type="project" value="TreeGrafter"/>
</dbReference>
<dbReference type="Gene3D" id="2.60.20.10">
    <property type="entry name" value="Crystallins"/>
    <property type="match status" value="2"/>
</dbReference>
<evidence type="ECO:0000259" key="5">
    <source>
        <dbReference type="PROSITE" id="PS50915"/>
    </source>
</evidence>
<accession>A0A315VBX6</accession>
<dbReference type="Pfam" id="PF00030">
    <property type="entry name" value="Crystall"/>
    <property type="match status" value="2"/>
</dbReference>
<organism evidence="6 7">
    <name type="scientific">Gambusia affinis</name>
    <name type="common">Western mosquitofish</name>
    <name type="synonym">Heterandria affinis</name>
    <dbReference type="NCBI Taxonomy" id="33528"/>
    <lineage>
        <taxon>Eukaryota</taxon>
        <taxon>Metazoa</taxon>
        <taxon>Chordata</taxon>
        <taxon>Craniata</taxon>
        <taxon>Vertebrata</taxon>
        <taxon>Euteleostomi</taxon>
        <taxon>Actinopterygii</taxon>
        <taxon>Neopterygii</taxon>
        <taxon>Teleostei</taxon>
        <taxon>Neoteleostei</taxon>
        <taxon>Acanthomorphata</taxon>
        <taxon>Ovalentaria</taxon>
        <taxon>Atherinomorphae</taxon>
        <taxon>Cyprinodontiformes</taxon>
        <taxon>Poeciliidae</taxon>
        <taxon>Poeciliinae</taxon>
        <taxon>Gambusia</taxon>
    </lineage>
</organism>
<dbReference type="InterPro" id="IPR011024">
    <property type="entry name" value="G_crystallin-like"/>
</dbReference>
<dbReference type="AlphaFoldDB" id="A0A315VBX6"/>
<dbReference type="EMBL" id="NHOQ01001971">
    <property type="protein sequence ID" value="PWA20316.1"/>
    <property type="molecule type" value="Genomic_DNA"/>
</dbReference>
<dbReference type="PRINTS" id="PR01367">
    <property type="entry name" value="BGCRYSTALLIN"/>
</dbReference>
<dbReference type="FunFam" id="2.60.20.10:FF:000002">
    <property type="entry name" value="Crystallin, beta B2"/>
    <property type="match status" value="1"/>
</dbReference>
<dbReference type="InterPro" id="IPR050252">
    <property type="entry name" value="Beta/Gamma-Crystallin"/>
</dbReference>
<sequence length="527" mass="59524">MGVSPTVNSTLWRHEEKIDSQNVLLLVDAVKIFIVNSFFTMIEQKNDQIMADEAPGVSPFLSLPVCVSSQLFLISSSPVLTLSLSYSPLISSSLPPLPQYFLCPSNPNVIRPSTSSGVITVFLRSSSSVLTGMPMSDELQPCCTFMSSRRGLRPGTDRGSLPLDAPTDLVCAGSLPRRDVKQALRCYQNNSFSMPPPPLLDPSVSLFYAFSSKQPRRCVCMSLTLRMDWIWGWWAPQSFQCLKELGPAHWTRSTWNFCLFALGTVPYVQSSCSSLKPNSSVPNNERDQQCADSCPDPYRSSYISAPACINRQIFTEIHSSMALNNPTPLGPWKITVYDQENFQGKRLEFTSACQNIMECSIDNIRSLKVECGAVCVTVCLSANSWAGYEHSSFCGQQFVLERGEYPHWESWSGSNAYHIERMMSFRPICSANHKESKMVLFERENFIGRQWEINDDYPSLQAMGWSNNEIGSMQVQSGAWVCYQFPGYRGYQYIMECDRHGGEYKHYREWGSHAQSFQVQSLRRIQQ</sequence>
<comment type="function">
    <text evidence="1">Crystallins are the dominant structural components of the vertebrate eye lens.</text>
</comment>
<dbReference type="GO" id="GO:0005212">
    <property type="term" value="F:structural constituent of eye lens"/>
    <property type="evidence" value="ECO:0007669"/>
    <property type="project" value="UniProtKB-KW"/>
</dbReference>
<dbReference type="PROSITE" id="PS50915">
    <property type="entry name" value="CRYSTALLIN_BETA_GAMMA"/>
    <property type="match status" value="3"/>
</dbReference>
<dbReference type="Proteomes" id="UP000250572">
    <property type="component" value="Unassembled WGS sequence"/>
</dbReference>
<name>A0A315VBX6_GAMAF</name>
<dbReference type="FunFam" id="2.60.20.10:FF:000004">
    <property type="entry name" value="Crystallin beta A4"/>
    <property type="match status" value="1"/>
</dbReference>